<dbReference type="GO" id="GO:0009247">
    <property type="term" value="P:glycolipid biosynthetic process"/>
    <property type="evidence" value="ECO:0007669"/>
    <property type="project" value="InterPro"/>
</dbReference>
<comment type="subcellular location">
    <subcellularLocation>
        <location evidence="1">Golgi apparatus membrane</location>
        <topology evidence="1">Single-pass type II membrane protein</topology>
    </subcellularLocation>
</comment>
<evidence type="ECO:0000256" key="9">
    <source>
        <dbReference type="ARBA" id="ARBA00023180"/>
    </source>
</evidence>
<evidence type="ECO:0000256" key="3">
    <source>
        <dbReference type="ARBA" id="ARBA00022679"/>
    </source>
</evidence>
<evidence type="ECO:0000256" key="4">
    <source>
        <dbReference type="ARBA" id="ARBA00022692"/>
    </source>
</evidence>
<dbReference type="GO" id="GO:0000139">
    <property type="term" value="C:Golgi membrane"/>
    <property type="evidence" value="ECO:0007669"/>
    <property type="project" value="UniProtKB-SubCell"/>
</dbReference>
<proteinExistence type="inferred from homology"/>
<sequence length="723" mass="81785">MPRSACARTVCYSHLWLTWKVLTVLTVLCVALQLLGVVRQARDTKVIRPADEQSATAERQDGGILRSIPATLDPHQRNYQLFQWSNGKNLDTTPARRLTSTVNRILVPNGYQLAGKASQPKEPNKEPWVFPEIVNQSPAQSEKSENVPKMPPEIPLEDKPGVHPEVVKQPPIQRQNSENMSPKVPSRAAPGVILEVVKQSPAQNQNSESMLRTSPEVPPKDEPGLNLEVVKQSPAQMRNSKNMPPLSKELHKPQISSPNGIHADSDNQAMIVLSHDEVGVCRPKNHIVFLKTHKTASSTILNILYRYGDSQNLTFALPANMYSQLYYPYFFMSYFVEGSRFGRVKEFHIMCNHMRFRGLEVRKVMPVDTFYFSILRSPVSMMESIFTYYKSIPAFQNFKTLTEFLLDGGRSFNASLPSNHYARNLLTFDFGMDSSPPASKVELDQRSTALIAAVESNFHLILISEYFDESMILLKHALCWTLEDIVSFRLNSRSEKSRHKLSPELAELVKQWSSLDWRLYQHFNATFWRRIDTMLGRAKLQEEVELLRARRAELEQTCLLGGGAVDPSKVQDESLKPFQYGTAVIQGYNIRPGLDKETHRLCQRLIMPELQYTSALYTKQFPDLVAKFKNRAKMVATKNLAAASRTTTRLSALNHNLQTRTAAVHKINSQSITNGQPQKLVNVQTLAKDSSVVKSDANVLAQRSIETQSDPSKYKAIKHNIPS</sequence>
<evidence type="ECO:0000256" key="2">
    <source>
        <dbReference type="ARBA" id="ARBA00008124"/>
    </source>
</evidence>
<evidence type="ECO:0000256" key="7">
    <source>
        <dbReference type="ARBA" id="ARBA00023034"/>
    </source>
</evidence>
<dbReference type="GeneTree" id="ENSGT00950000182923"/>
<dbReference type="Gene3D" id="3.40.50.300">
    <property type="entry name" value="P-loop containing nucleotide triphosphate hydrolases"/>
    <property type="match status" value="1"/>
</dbReference>
<dbReference type="Proteomes" id="UP001501920">
    <property type="component" value="Chromosome 17"/>
</dbReference>
<keyword evidence="4" id="KW-0812">Transmembrane</keyword>
<dbReference type="CTD" id="64090"/>
<dbReference type="Ensembl" id="ENSPNAT00000042711.1">
    <property type="protein sequence ID" value="ENSPNAP00000060487.1"/>
    <property type="gene ID" value="ENSPNAG00000032808.1"/>
</dbReference>
<keyword evidence="12" id="KW-1185">Reference proteome</keyword>
<dbReference type="RefSeq" id="XP_017539379.1">
    <property type="nucleotide sequence ID" value="XM_017683890.2"/>
</dbReference>
<keyword evidence="6" id="KW-1133">Transmembrane helix</keyword>
<evidence type="ECO:0000256" key="6">
    <source>
        <dbReference type="ARBA" id="ARBA00022989"/>
    </source>
</evidence>
<protein>
    <submittedName>
        <fullName evidence="11">Galactose-3-O-sulfotransferase 2</fullName>
    </submittedName>
</protein>
<dbReference type="Pfam" id="PF06990">
    <property type="entry name" value="Gal-3-0_sulfotr"/>
    <property type="match status" value="1"/>
</dbReference>
<dbReference type="PANTHER" id="PTHR14647:SF62">
    <property type="entry name" value="GALACTOSE-3-O-SULFOTRANSFERASE 2"/>
    <property type="match status" value="1"/>
</dbReference>
<reference evidence="11" key="2">
    <citation type="submission" date="2025-08" db="UniProtKB">
        <authorList>
            <consortium name="Ensembl"/>
        </authorList>
    </citation>
    <scope>IDENTIFICATION</scope>
</reference>
<evidence type="ECO:0000313" key="12">
    <source>
        <dbReference type="Proteomes" id="UP001501920"/>
    </source>
</evidence>
<reference evidence="11 12" key="1">
    <citation type="submission" date="2020-10" db="EMBL/GenBank/DDBJ databases">
        <title>Pygocentrus nattereri (red-bellied piranha) genome, fPygNat1, primary haplotype.</title>
        <authorList>
            <person name="Myers G."/>
            <person name="Meyer A."/>
            <person name="Karagic N."/>
            <person name="Pippel M."/>
            <person name="Winkler S."/>
            <person name="Tracey A."/>
            <person name="Wood J."/>
            <person name="Formenti G."/>
            <person name="Howe K."/>
            <person name="Fedrigo O."/>
            <person name="Jarvis E.D."/>
        </authorList>
    </citation>
    <scope>NUCLEOTIDE SEQUENCE [LARGE SCALE GENOMIC DNA]</scope>
</reference>
<dbReference type="InterPro" id="IPR027417">
    <property type="entry name" value="P-loop_NTPase"/>
</dbReference>
<dbReference type="GO" id="GO:0001733">
    <property type="term" value="F:galactosylceramide sulfotransferase activity"/>
    <property type="evidence" value="ECO:0007669"/>
    <property type="project" value="InterPro"/>
</dbReference>
<dbReference type="SUPFAM" id="SSF52540">
    <property type="entry name" value="P-loop containing nucleoside triphosphate hydrolases"/>
    <property type="match status" value="1"/>
</dbReference>
<reference evidence="11" key="3">
    <citation type="submission" date="2025-09" db="UniProtKB">
        <authorList>
            <consortium name="Ensembl"/>
        </authorList>
    </citation>
    <scope>IDENTIFICATION</scope>
</reference>
<accession>A0AAR2KDI0</accession>
<evidence type="ECO:0000256" key="10">
    <source>
        <dbReference type="SAM" id="MobiDB-lite"/>
    </source>
</evidence>
<feature type="region of interest" description="Disordered" evidence="10">
    <location>
        <begin position="200"/>
        <end position="224"/>
    </location>
</feature>
<feature type="compositionally biased region" description="Polar residues" evidence="10">
    <location>
        <begin position="200"/>
        <end position="212"/>
    </location>
</feature>
<evidence type="ECO:0000256" key="8">
    <source>
        <dbReference type="ARBA" id="ARBA00023136"/>
    </source>
</evidence>
<dbReference type="AlphaFoldDB" id="A0AAR2KDI0"/>
<organism evidence="11 12">
    <name type="scientific">Pygocentrus nattereri</name>
    <name type="common">Red-bellied piranha</name>
    <dbReference type="NCBI Taxonomy" id="42514"/>
    <lineage>
        <taxon>Eukaryota</taxon>
        <taxon>Metazoa</taxon>
        <taxon>Chordata</taxon>
        <taxon>Craniata</taxon>
        <taxon>Vertebrata</taxon>
        <taxon>Euteleostomi</taxon>
        <taxon>Actinopterygii</taxon>
        <taxon>Neopterygii</taxon>
        <taxon>Teleostei</taxon>
        <taxon>Ostariophysi</taxon>
        <taxon>Characiformes</taxon>
        <taxon>Characoidei</taxon>
        <taxon>Pygocentrus</taxon>
    </lineage>
</organism>
<dbReference type="PANTHER" id="PTHR14647">
    <property type="entry name" value="GALACTOSE-3-O-SULFOTRANSFERASE"/>
    <property type="match status" value="1"/>
</dbReference>
<keyword evidence="5" id="KW-0735">Signal-anchor</keyword>
<keyword evidence="7" id="KW-0333">Golgi apparatus</keyword>
<evidence type="ECO:0000313" key="11">
    <source>
        <dbReference type="Ensembl" id="ENSPNAP00000060487.1"/>
    </source>
</evidence>
<keyword evidence="3" id="KW-0808">Transferase</keyword>
<keyword evidence="9" id="KW-0325">Glycoprotein</keyword>
<evidence type="ECO:0000256" key="5">
    <source>
        <dbReference type="ARBA" id="ARBA00022968"/>
    </source>
</evidence>
<feature type="region of interest" description="Disordered" evidence="10">
    <location>
        <begin position="136"/>
        <end position="163"/>
    </location>
</feature>
<evidence type="ECO:0000256" key="1">
    <source>
        <dbReference type="ARBA" id="ARBA00004323"/>
    </source>
</evidence>
<dbReference type="InterPro" id="IPR009729">
    <property type="entry name" value="Gal-3-0_sulfotransfrase"/>
</dbReference>
<dbReference type="GeneID" id="108412033"/>
<name>A0AAR2KDI0_PYGNA</name>
<keyword evidence="8" id="KW-0472">Membrane</keyword>
<comment type="similarity">
    <text evidence="2">Belongs to the galactose-3-O-sulfotransferase family.</text>
</comment>